<keyword evidence="1" id="KW-0472">Membrane</keyword>
<dbReference type="EMBL" id="KF540228">
    <property type="protein sequence ID" value="AIF26380.1"/>
    <property type="molecule type" value="Genomic_DNA"/>
</dbReference>
<evidence type="ECO:0000256" key="1">
    <source>
        <dbReference type="SAM" id="Phobius"/>
    </source>
</evidence>
<keyword evidence="1" id="KW-0812">Transmembrane</keyword>
<feature type="transmembrane region" description="Helical" evidence="1">
    <location>
        <begin position="6"/>
        <end position="26"/>
    </location>
</feature>
<accession>A0A0H3U7C7</accession>
<organism evidence="2">
    <name type="scientific">uncultured bacterium fosmid pJB16B1</name>
    <dbReference type="NCBI Taxonomy" id="1478054"/>
    <lineage>
        <taxon>Bacteria</taxon>
        <taxon>environmental samples</taxon>
    </lineage>
</organism>
<keyword evidence="1" id="KW-1133">Transmembrane helix</keyword>
<proteinExistence type="predicted"/>
<name>A0A0H3U7C7_9BACT</name>
<protein>
    <submittedName>
        <fullName evidence="2">Uncharacterized protein</fullName>
    </submittedName>
</protein>
<sequence length="186" mass="20913">MNEIFEIIKVIAFVLTATAFGYLLSAKMRERSKNRRLRRQRLFIYAQLAEAFVEWGGLVPRSTGEFNLKNGGVWHSIAADRLGIVEPRLETIAMSEELRKRITCEMGALNDVTIAAGHQEQLDNLDRLAFVHTCDGVIGPLPVGWTRHLFSLDRKGEPVFPRIEILHNCNPRANSTCDGGNNTHDA</sequence>
<evidence type="ECO:0000313" key="2">
    <source>
        <dbReference type="EMBL" id="AIF26380.1"/>
    </source>
</evidence>
<reference evidence="2" key="1">
    <citation type="submission" date="2013-08" db="EMBL/GenBank/DDBJ databases">
        <title>Comparison of modified E. coli strains.</title>
        <authorList>
            <person name="Juergensen J."/>
            <person name="Bonge A."/>
            <person name="Streit W.R."/>
        </authorList>
    </citation>
    <scope>NUCLEOTIDE SEQUENCE</scope>
</reference>
<dbReference type="AlphaFoldDB" id="A0A0H3U7C7"/>